<feature type="region of interest" description="Disordered" evidence="1">
    <location>
        <begin position="46"/>
        <end position="80"/>
    </location>
</feature>
<reference evidence="2 3" key="1">
    <citation type="submission" date="2020-09" db="EMBL/GenBank/DDBJ databases">
        <authorList>
            <person name="Ashkenazy H."/>
        </authorList>
    </citation>
    <scope>NUCLEOTIDE SEQUENCE [LARGE SCALE GENOMIC DNA]</scope>
    <source>
        <strain evidence="3">cv. Cdm-0</strain>
    </source>
</reference>
<organism evidence="2 3">
    <name type="scientific">Arabidopsis thaliana</name>
    <name type="common">Mouse-ear cress</name>
    <dbReference type="NCBI Taxonomy" id="3702"/>
    <lineage>
        <taxon>Eukaryota</taxon>
        <taxon>Viridiplantae</taxon>
        <taxon>Streptophyta</taxon>
        <taxon>Embryophyta</taxon>
        <taxon>Tracheophyta</taxon>
        <taxon>Spermatophyta</taxon>
        <taxon>Magnoliopsida</taxon>
        <taxon>eudicotyledons</taxon>
        <taxon>Gunneridae</taxon>
        <taxon>Pentapetalae</taxon>
        <taxon>rosids</taxon>
        <taxon>malvids</taxon>
        <taxon>Brassicales</taxon>
        <taxon>Brassicaceae</taxon>
        <taxon>Camelineae</taxon>
        <taxon>Arabidopsis</taxon>
    </lineage>
</organism>
<protein>
    <submittedName>
        <fullName evidence="2">(thale cress) hypothetical protein</fullName>
    </submittedName>
</protein>
<dbReference type="Proteomes" id="UP000516314">
    <property type="component" value="Chromosome 2"/>
</dbReference>
<name>A0A7G2ECG3_ARATH</name>
<evidence type="ECO:0000313" key="2">
    <source>
        <dbReference type="EMBL" id="CAD5319212.1"/>
    </source>
</evidence>
<accession>A0A7G2ECG3</accession>
<dbReference type="EMBL" id="LR881467">
    <property type="protein sequence ID" value="CAD5319212.1"/>
    <property type="molecule type" value="Genomic_DNA"/>
</dbReference>
<sequence length="125" mass="14304">MSIMLVHRYFVQDFFAVPFLTKQGFGYHYFCRNSFLHVRQKVVPRSGLKKRPSYPQKAYFKPSKTGKSQSKPDTVHEKPIQTPSEEVEFFDGSVTMCAAPSPRHVPIPIFCGVKMIKESSKLSTT</sequence>
<evidence type="ECO:0000313" key="3">
    <source>
        <dbReference type="Proteomes" id="UP000516314"/>
    </source>
</evidence>
<gene>
    <name evidence="2" type="ORF">AT9943_LOCUS7402</name>
</gene>
<proteinExistence type="predicted"/>
<dbReference type="AlphaFoldDB" id="A0A7G2ECG3"/>
<evidence type="ECO:0000256" key="1">
    <source>
        <dbReference type="SAM" id="MobiDB-lite"/>
    </source>
</evidence>